<gene>
    <name evidence="1" type="ORF">GCM10025868_40830</name>
</gene>
<evidence type="ECO:0008006" key="3">
    <source>
        <dbReference type="Google" id="ProtNLM"/>
    </source>
</evidence>
<protein>
    <recommendedName>
        <fullName evidence="3">Peptidase C58 YopT-type domain-containing protein</fullName>
    </recommendedName>
</protein>
<dbReference type="EMBL" id="BSUZ01000001">
    <property type="protein sequence ID" value="GMA88833.1"/>
    <property type="molecule type" value="Genomic_DNA"/>
</dbReference>
<name>A0ABQ6JN82_9ACTN</name>
<sequence>MNTFAKHEYVDTAHRAAYGSAEGLLDLVRASVGNKKVRLVLGVQGDDLDYWPSGFSGAHAITVNGWTGAKGWVWDPLNKHFNKRAHGVHDVSRQNLFEAGDANSRQAIW</sequence>
<reference evidence="2" key="1">
    <citation type="journal article" date="2019" name="Int. J. Syst. Evol. Microbiol.">
        <title>The Global Catalogue of Microorganisms (GCM) 10K type strain sequencing project: providing services to taxonomists for standard genome sequencing and annotation.</title>
        <authorList>
            <consortium name="The Broad Institute Genomics Platform"/>
            <consortium name="The Broad Institute Genome Sequencing Center for Infectious Disease"/>
            <person name="Wu L."/>
            <person name="Ma J."/>
        </authorList>
    </citation>
    <scope>NUCLEOTIDE SEQUENCE [LARGE SCALE GENOMIC DNA]</scope>
    <source>
        <strain evidence="2">NBRC 108730</strain>
    </source>
</reference>
<evidence type="ECO:0000313" key="1">
    <source>
        <dbReference type="EMBL" id="GMA88833.1"/>
    </source>
</evidence>
<evidence type="ECO:0000313" key="2">
    <source>
        <dbReference type="Proteomes" id="UP001157017"/>
    </source>
</evidence>
<accession>A0ABQ6JN82</accession>
<keyword evidence="2" id="KW-1185">Reference proteome</keyword>
<comment type="caution">
    <text evidence="1">The sequence shown here is derived from an EMBL/GenBank/DDBJ whole genome shotgun (WGS) entry which is preliminary data.</text>
</comment>
<dbReference type="Proteomes" id="UP001157017">
    <property type="component" value="Unassembled WGS sequence"/>
</dbReference>
<organism evidence="1 2">
    <name type="scientific">Angustibacter aerolatus</name>
    <dbReference type="NCBI Taxonomy" id="1162965"/>
    <lineage>
        <taxon>Bacteria</taxon>
        <taxon>Bacillati</taxon>
        <taxon>Actinomycetota</taxon>
        <taxon>Actinomycetes</taxon>
        <taxon>Kineosporiales</taxon>
        <taxon>Kineosporiaceae</taxon>
    </lineage>
</organism>
<proteinExistence type="predicted"/>